<evidence type="ECO:0000313" key="3">
    <source>
        <dbReference type="Proteomes" id="UP000252167"/>
    </source>
</evidence>
<organism evidence="2 3">
    <name type="scientific">Glutamicibacter soli</name>
    <dbReference type="NCBI Taxonomy" id="453836"/>
    <lineage>
        <taxon>Bacteria</taxon>
        <taxon>Bacillati</taxon>
        <taxon>Actinomycetota</taxon>
        <taxon>Actinomycetes</taxon>
        <taxon>Micrococcales</taxon>
        <taxon>Micrococcaceae</taxon>
        <taxon>Glutamicibacter</taxon>
    </lineage>
</organism>
<proteinExistence type="predicted"/>
<dbReference type="Proteomes" id="UP000252167">
    <property type="component" value="Unassembled WGS sequence"/>
</dbReference>
<sequence length="128" mass="14732">MTGWHVSRHPEWDMMYAAGLTVREIADRCHQIVATVHLHLQVREKYSPGLRATHEAALARRDPDRPTTSWRRRLDEVLTFHAINQRLPSSQGEVQERSLAQWVASQRTAYQQGKMAAAKIILLDQLPN</sequence>
<gene>
    <name evidence="2" type="ORF">C1H84_16730</name>
</gene>
<feature type="domain" description="Helicase-associated" evidence="1">
    <location>
        <begin position="68"/>
        <end position="126"/>
    </location>
</feature>
<keyword evidence="3" id="KW-1185">Reference proteome</keyword>
<comment type="caution">
    <text evidence="2">The sequence shown here is derived from an EMBL/GenBank/DDBJ whole genome shotgun (WGS) entry which is preliminary data.</text>
</comment>
<accession>A0A365Y880</accession>
<reference evidence="2 3" key="1">
    <citation type="submission" date="2018-01" db="EMBL/GenBank/DDBJ databases">
        <title>Glutamicibacter soli strain NHPC-3 Whole genome sequence and assembly.</title>
        <authorList>
            <person name="Choudhury P."/>
            <person name="Gupta D."/>
            <person name="Sengupta K."/>
            <person name="Jawed A."/>
            <person name="Sultana N."/>
            <person name="Saha P."/>
        </authorList>
    </citation>
    <scope>NUCLEOTIDE SEQUENCE [LARGE SCALE GENOMIC DNA]</scope>
    <source>
        <strain evidence="2 3">NHPC-3</strain>
    </source>
</reference>
<dbReference type="InterPro" id="IPR005114">
    <property type="entry name" value="Helicase_assoc"/>
</dbReference>
<protein>
    <recommendedName>
        <fullName evidence="1">Helicase-associated domain-containing protein</fullName>
    </recommendedName>
</protein>
<dbReference type="Pfam" id="PF03457">
    <property type="entry name" value="HA"/>
    <property type="match status" value="1"/>
</dbReference>
<dbReference type="EMBL" id="POAF01000011">
    <property type="protein sequence ID" value="RBL98885.1"/>
    <property type="molecule type" value="Genomic_DNA"/>
</dbReference>
<dbReference type="AlphaFoldDB" id="A0A365Y880"/>
<evidence type="ECO:0000313" key="2">
    <source>
        <dbReference type="EMBL" id="RBL98885.1"/>
    </source>
</evidence>
<name>A0A365Y880_9MICC</name>
<evidence type="ECO:0000259" key="1">
    <source>
        <dbReference type="Pfam" id="PF03457"/>
    </source>
</evidence>
<dbReference type="Gene3D" id="6.10.140.530">
    <property type="match status" value="1"/>
</dbReference>
<dbReference type="RefSeq" id="WP_113608037.1">
    <property type="nucleotide sequence ID" value="NZ_POAF01000011.1"/>
</dbReference>